<evidence type="ECO:0000256" key="3">
    <source>
        <dbReference type="ARBA" id="ARBA00022833"/>
    </source>
</evidence>
<dbReference type="GO" id="GO:0046872">
    <property type="term" value="F:metal ion binding"/>
    <property type="evidence" value="ECO:0007669"/>
    <property type="project" value="UniProtKB-KW"/>
</dbReference>
<keyword evidence="5" id="KW-0802">TPR repeat</keyword>
<dbReference type="SUPFAM" id="SSF55718">
    <property type="entry name" value="SCP-like"/>
    <property type="match status" value="1"/>
</dbReference>
<keyword evidence="2 8" id="KW-0378">Hydrolase</keyword>
<comment type="similarity">
    <text evidence="4">Belongs to the metallo-beta-lactamase superfamily. Type III sulfatase family.</text>
</comment>
<feature type="domain" description="Metallo-beta-lactamase" evidence="7">
    <location>
        <begin position="129"/>
        <end position="356"/>
    </location>
</feature>
<dbReference type="Gene3D" id="3.30.1050.10">
    <property type="entry name" value="SCP2 sterol-binding domain"/>
    <property type="match status" value="1"/>
</dbReference>
<dbReference type="AlphaFoldDB" id="A0A432D2E7"/>
<dbReference type="SUPFAM" id="SSF56281">
    <property type="entry name" value="Metallo-hydrolase/oxidoreductase"/>
    <property type="match status" value="1"/>
</dbReference>
<evidence type="ECO:0000256" key="1">
    <source>
        <dbReference type="ARBA" id="ARBA00022723"/>
    </source>
</evidence>
<dbReference type="GO" id="GO:0046983">
    <property type="term" value="F:protein dimerization activity"/>
    <property type="evidence" value="ECO:0007669"/>
    <property type="project" value="InterPro"/>
</dbReference>
<dbReference type="Pfam" id="PF00753">
    <property type="entry name" value="Lactamase_B"/>
    <property type="match status" value="1"/>
</dbReference>
<evidence type="ECO:0000313" key="8">
    <source>
        <dbReference type="EMBL" id="RTZ18091.1"/>
    </source>
</evidence>
<dbReference type="GO" id="GO:0018909">
    <property type="term" value="P:dodecyl sulfate metabolic process"/>
    <property type="evidence" value="ECO:0007669"/>
    <property type="project" value="InterPro"/>
</dbReference>
<dbReference type="InterPro" id="IPR036527">
    <property type="entry name" value="SCP2_sterol-bd_dom_sf"/>
</dbReference>
<dbReference type="Pfam" id="PF14864">
    <property type="entry name" value="Alkyl_sulf_C"/>
    <property type="match status" value="1"/>
</dbReference>
<dbReference type="SMART" id="SM00849">
    <property type="entry name" value="Lactamase_B"/>
    <property type="match status" value="1"/>
</dbReference>
<keyword evidence="3" id="KW-0862">Zinc</keyword>
<feature type="signal peptide" evidence="6">
    <location>
        <begin position="1"/>
        <end position="22"/>
    </location>
</feature>
<dbReference type="CDD" id="cd07710">
    <property type="entry name" value="arylsulfatase_Sdsa1-like_MBL-fold"/>
    <property type="match status" value="1"/>
</dbReference>
<dbReference type="PROSITE" id="PS50005">
    <property type="entry name" value="TPR"/>
    <property type="match status" value="1"/>
</dbReference>
<keyword evidence="1" id="KW-0479">Metal-binding</keyword>
<dbReference type="Gene3D" id="3.60.15.30">
    <property type="entry name" value="Metallo-beta-lactamase domain"/>
    <property type="match status" value="1"/>
</dbReference>
<evidence type="ECO:0000256" key="5">
    <source>
        <dbReference type="PROSITE-ProRule" id="PRU00339"/>
    </source>
</evidence>
<feature type="chain" id="PRO_5019038376" evidence="6">
    <location>
        <begin position="23"/>
        <end position="673"/>
    </location>
</feature>
<name>A0A432D2E7_9VIBR</name>
<dbReference type="InterPro" id="IPR019734">
    <property type="entry name" value="TPR_rpt"/>
</dbReference>
<dbReference type="GO" id="GO:0030288">
    <property type="term" value="C:outer membrane-bounded periplasmic space"/>
    <property type="evidence" value="ECO:0007669"/>
    <property type="project" value="TreeGrafter"/>
</dbReference>
<sequence length="673" mass="74360">MKARFSPTILSLAIAVSFGAVANDYASIDTYEGKPASAHTKAANSDVAKSLPWEDTSAFERTKRGLIAEFGTHEAGELKNRFEYMTDMSVEDLPPTVNPSIWRQGMLNYAAGGLYEVTDGVYQIRGADLSNMTIYRTDNGYVIHDPLLSKEAAAASWEFAKEHLPAINGEHKITGLIYSHMHADHFGGSRGVVESGDFAEDAEIYAPKDFIKELADENVIAGTAMGRRANYQYGTTLDNNTKGIVDNALGLGTSRGKVTLVAPTHEIQEREKVITIDGLEFLAINMPGAEAPAEIVLYVPKYRSLNTAELTYDGMHNIYTFRGAKVRDSLVWTKYLTELKMRFVDGGLVDNIHAAHSAPVWNDANTEVNEISEYMTLQRDNYGFIHNQAMRLANHGVTINDVGREIEKIIPQSQIDTWHTNGYHGSYSHNARAVVNLYLGYHDMNPVNTNPLQSVEKSCVYVNAAGADTLYKAGMKHFEQGEYQEASQLFNDLVLCNPSNIDYRFALADSFEQQGYQSETMAWRNSYLQGAVELRTGDIQPSIKLASEDVIANTPTGMFLDFIAVTLNAQKAEAAGLDFNFGVYHPDVGERYYGEVSNANMSNIEVDNIPSVDFELIIHKSDFTKVVLGDTTLDELFLSGQAGVKGDASIIKQLAGTLDKFDGMFEILPMPKK</sequence>
<keyword evidence="9" id="KW-1185">Reference proteome</keyword>
<evidence type="ECO:0000256" key="4">
    <source>
        <dbReference type="ARBA" id="ARBA00033751"/>
    </source>
</evidence>
<dbReference type="InterPro" id="IPR038536">
    <property type="entry name" value="Alkyl/aryl-sulf_dimr_sf"/>
</dbReference>
<dbReference type="RefSeq" id="WP_126572838.1">
    <property type="nucleotide sequence ID" value="NZ_RXZH01000001.1"/>
</dbReference>
<comment type="caution">
    <text evidence="8">The sequence shown here is derived from an EMBL/GenBank/DDBJ whole genome shotgun (WGS) entry which is preliminary data.</text>
</comment>
<accession>A0A432D2E7</accession>
<dbReference type="EMBL" id="RXZH01000001">
    <property type="protein sequence ID" value="RTZ18091.1"/>
    <property type="molecule type" value="Genomic_DNA"/>
</dbReference>
<dbReference type="InterPro" id="IPR052195">
    <property type="entry name" value="Bact_Alkyl/Aryl-Sulfatase"/>
</dbReference>
<dbReference type="Proteomes" id="UP000268973">
    <property type="component" value="Unassembled WGS sequence"/>
</dbReference>
<dbReference type="InterPro" id="IPR036866">
    <property type="entry name" value="RibonucZ/Hydroxyglut_hydro"/>
</dbReference>
<evidence type="ECO:0000259" key="7">
    <source>
        <dbReference type="SMART" id="SM00849"/>
    </source>
</evidence>
<dbReference type="PANTHER" id="PTHR43223:SF1">
    <property type="entry name" value="ALKYL_ARYL-SULFATASE BDS1"/>
    <property type="match status" value="1"/>
</dbReference>
<protein>
    <submittedName>
        <fullName evidence="8">MBL fold metallo-hydrolase</fullName>
    </submittedName>
</protein>
<dbReference type="InterPro" id="IPR044097">
    <property type="entry name" value="Bds1/SdsA1_MBL-fold"/>
</dbReference>
<dbReference type="OrthoDB" id="9815874at2"/>
<reference evidence="8 9" key="1">
    <citation type="submission" date="2018-12" db="EMBL/GenBank/DDBJ databases">
        <title>Vibrio sp. isolated from China Sea.</title>
        <authorList>
            <person name="Li Y."/>
        </authorList>
    </citation>
    <scope>NUCLEOTIDE SEQUENCE [LARGE SCALE GENOMIC DNA]</scope>
    <source>
        <strain evidence="8 9">BEI207</strain>
    </source>
</reference>
<evidence type="ECO:0000256" key="6">
    <source>
        <dbReference type="SAM" id="SignalP"/>
    </source>
</evidence>
<dbReference type="Gene3D" id="1.25.40.880">
    <property type="entry name" value="Alkyl sulfatase, dimerisation domain"/>
    <property type="match status" value="1"/>
</dbReference>
<gene>
    <name evidence="8" type="ORF">EJ063_04700</name>
</gene>
<organism evidence="8 9">
    <name type="scientific">Vibrio aquaticus</name>
    <dbReference type="NCBI Taxonomy" id="2496559"/>
    <lineage>
        <taxon>Bacteria</taxon>
        <taxon>Pseudomonadati</taxon>
        <taxon>Pseudomonadota</taxon>
        <taxon>Gammaproteobacteria</taxon>
        <taxon>Vibrionales</taxon>
        <taxon>Vibrionaceae</taxon>
        <taxon>Vibrio</taxon>
    </lineage>
</organism>
<feature type="repeat" description="TPR" evidence="5">
    <location>
        <begin position="467"/>
        <end position="500"/>
    </location>
</feature>
<dbReference type="InterPro" id="IPR029229">
    <property type="entry name" value="Alkyl_sulf_C"/>
</dbReference>
<dbReference type="InterPro" id="IPR029228">
    <property type="entry name" value="Alkyl_sulf_dimr"/>
</dbReference>
<evidence type="ECO:0000313" key="9">
    <source>
        <dbReference type="Proteomes" id="UP000268973"/>
    </source>
</evidence>
<keyword evidence="6" id="KW-0732">Signal</keyword>
<evidence type="ECO:0000256" key="2">
    <source>
        <dbReference type="ARBA" id="ARBA00022801"/>
    </source>
</evidence>
<dbReference type="Pfam" id="PF14863">
    <property type="entry name" value="Alkyl_sulf_dimr"/>
    <property type="match status" value="1"/>
</dbReference>
<proteinExistence type="inferred from homology"/>
<dbReference type="InterPro" id="IPR001279">
    <property type="entry name" value="Metallo-B-lactamas"/>
</dbReference>
<dbReference type="PANTHER" id="PTHR43223">
    <property type="entry name" value="ALKYL/ARYL-SULFATASE"/>
    <property type="match status" value="1"/>
</dbReference>
<dbReference type="GO" id="GO:0018741">
    <property type="term" value="F:linear primary-alkylsulfatase activity"/>
    <property type="evidence" value="ECO:0007669"/>
    <property type="project" value="InterPro"/>
</dbReference>